<dbReference type="SUPFAM" id="SSF52467">
    <property type="entry name" value="DHS-like NAD/FAD-binding domain"/>
    <property type="match status" value="1"/>
</dbReference>
<dbReference type="Proteomes" id="UP000214720">
    <property type="component" value="Unassembled WGS sequence"/>
</dbReference>
<dbReference type="PANTHER" id="PTHR43153">
    <property type="entry name" value="ELECTRON TRANSFER FLAVOPROTEIN ALPHA"/>
    <property type="match status" value="1"/>
</dbReference>
<dbReference type="GO" id="GO:0050660">
    <property type="term" value="F:flavin adenine dinucleotide binding"/>
    <property type="evidence" value="ECO:0007669"/>
    <property type="project" value="InterPro"/>
</dbReference>
<dbReference type="InterPro" id="IPR014731">
    <property type="entry name" value="ETF_asu_C"/>
</dbReference>
<dbReference type="Gene3D" id="3.40.50.1220">
    <property type="entry name" value="TPP-binding domain"/>
    <property type="match status" value="1"/>
</dbReference>
<dbReference type="PANTHER" id="PTHR43153:SF1">
    <property type="entry name" value="ELECTRON TRANSFER FLAVOPROTEIN SUBUNIT ALPHA, MITOCHONDRIAL"/>
    <property type="match status" value="1"/>
</dbReference>
<accession>A0A226X763</accession>
<organism evidence="2 3">
    <name type="scientific">Caballeronia sordidicola</name>
    <name type="common">Burkholderia sordidicola</name>
    <dbReference type="NCBI Taxonomy" id="196367"/>
    <lineage>
        <taxon>Bacteria</taxon>
        <taxon>Pseudomonadati</taxon>
        <taxon>Pseudomonadota</taxon>
        <taxon>Betaproteobacteria</taxon>
        <taxon>Burkholderiales</taxon>
        <taxon>Burkholderiaceae</taxon>
        <taxon>Caballeronia</taxon>
    </lineage>
</organism>
<evidence type="ECO:0000313" key="3">
    <source>
        <dbReference type="Proteomes" id="UP000214720"/>
    </source>
</evidence>
<gene>
    <name evidence="2" type="ORF">BSU04_07625</name>
</gene>
<dbReference type="InterPro" id="IPR029035">
    <property type="entry name" value="DHS-like_NAD/FAD-binding_dom"/>
</dbReference>
<dbReference type="InterPro" id="IPR001308">
    <property type="entry name" value="ETF_a/FixB"/>
</dbReference>
<evidence type="ECO:0000259" key="1">
    <source>
        <dbReference type="Pfam" id="PF00766"/>
    </source>
</evidence>
<dbReference type="GO" id="GO:0033539">
    <property type="term" value="P:fatty acid beta-oxidation using acyl-CoA dehydrogenase"/>
    <property type="evidence" value="ECO:0007669"/>
    <property type="project" value="TreeGrafter"/>
</dbReference>
<feature type="domain" description="Electron transfer flavoprotein alpha subunit C-terminal" evidence="1">
    <location>
        <begin position="2"/>
        <end position="29"/>
    </location>
</feature>
<dbReference type="Pfam" id="PF00766">
    <property type="entry name" value="ETF_alpha"/>
    <property type="match status" value="1"/>
</dbReference>
<evidence type="ECO:0000313" key="2">
    <source>
        <dbReference type="EMBL" id="OXC79271.1"/>
    </source>
</evidence>
<proteinExistence type="predicted"/>
<dbReference type="EMBL" id="MTHB01000045">
    <property type="protein sequence ID" value="OXC79271.1"/>
    <property type="molecule type" value="Genomic_DNA"/>
</dbReference>
<reference evidence="3" key="1">
    <citation type="submission" date="2017-01" db="EMBL/GenBank/DDBJ databases">
        <title>Genome Analysis of Deinococcus marmoris KOPRI26562.</title>
        <authorList>
            <person name="Kim J.H."/>
            <person name="Oh H.-M."/>
        </authorList>
    </citation>
    <scope>NUCLEOTIDE SEQUENCE [LARGE SCALE GENOMIC DNA]</scope>
    <source>
        <strain evidence="3">PAMC 26633</strain>
    </source>
</reference>
<protein>
    <submittedName>
        <fullName evidence="2">Electron transfer flavoprotein, alpha subunit</fullName>
    </submittedName>
</protein>
<name>A0A226X763_CABSO</name>
<comment type="caution">
    <text evidence="2">The sequence shown here is derived from an EMBL/GenBank/DDBJ whole genome shotgun (WGS) entry which is preliminary data.</text>
</comment>
<dbReference type="GO" id="GO:0009055">
    <property type="term" value="F:electron transfer activity"/>
    <property type="evidence" value="ECO:0007669"/>
    <property type="project" value="InterPro"/>
</dbReference>
<sequence>MGQTGKLVAPQLYVAIGISGAIQRLARMKNSKVIAPVNMDPEAAIFSVADFGLVGDLFVHDPARTSQRAWLTPGTTSRRYFLEKNVCSPRLRRVAYGPYRRVAGWSCHDRLNCNWAHSSPSARSMGEHPGATTPTVLNDRMGLSYYPCEMWR</sequence>
<dbReference type="AlphaFoldDB" id="A0A226X763"/>